<dbReference type="Proteomes" id="UP000033400">
    <property type="component" value="Unassembled WGS sequence"/>
</dbReference>
<evidence type="ECO:0008006" key="3">
    <source>
        <dbReference type="Google" id="ProtNLM"/>
    </source>
</evidence>
<dbReference type="Gene3D" id="3.40.50.1820">
    <property type="entry name" value="alpha/beta hydrolase"/>
    <property type="match status" value="1"/>
</dbReference>
<dbReference type="SUPFAM" id="SSF53474">
    <property type="entry name" value="alpha/beta-Hydrolases"/>
    <property type="match status" value="1"/>
</dbReference>
<dbReference type="AlphaFoldDB" id="A0A0F4V6H5"/>
<sequence length="331" mass="37705">MRKYAVVFVHGLAKKPPKEKLEEIWRWGLERADTPEPFKGNNPGIDLEDKGVPNTFNYYADVFYGIDYETEFDSYYESESDAVVQEQNLGEVAGELITPVPTDAEEAKFLEEFERKMQAAPSPDAQLDLESLPAAQEAAQLEIASWLPQRVKQAIIKKMAMEAYYFLFNKDYTRPSDGVTFKVRDELRKRLIEDLEAAKKNAEKIVLVTHSMGTMIAYDVIRNCKDCPRVDVLFTVGSPLGITEVQEQLSIDGTKRVDFPPALGRWINVYDPLDPICGADPKMEDYAPFEGQKVEDVRESNWGTWRHTITHYFAGRQFRALLAQALGLKHP</sequence>
<evidence type="ECO:0000313" key="1">
    <source>
        <dbReference type="EMBL" id="KJZ64359.1"/>
    </source>
</evidence>
<dbReference type="EMBL" id="LACH01000039">
    <property type="protein sequence ID" value="KJZ64359.1"/>
    <property type="molecule type" value="Genomic_DNA"/>
</dbReference>
<gene>
    <name evidence="1" type="ORF">VD17_17910</name>
</gene>
<protein>
    <recommendedName>
        <fullName evidence="3">Alpha/beta hydrolase</fullName>
    </recommendedName>
</protein>
<accession>A0A0F4V6H5</accession>
<proteinExistence type="predicted"/>
<dbReference type="RefSeq" id="WP_046054941.1">
    <property type="nucleotide sequence ID" value="NZ_LACH01000039.1"/>
</dbReference>
<reference evidence="1 2" key="1">
    <citation type="submission" date="2015-03" db="EMBL/GenBank/DDBJ databases">
        <title>Comparative genomics of Pseudomonas insights into diversity of traits involved in vanlence and defense.</title>
        <authorList>
            <person name="Qin Y."/>
        </authorList>
    </citation>
    <scope>NUCLEOTIDE SEQUENCE [LARGE SCALE GENOMIC DNA]</scope>
    <source>
        <strain evidence="1 2">H24</strain>
    </source>
</reference>
<dbReference type="InterPro" id="IPR029058">
    <property type="entry name" value="AB_hydrolase_fold"/>
</dbReference>
<dbReference type="PATRIC" id="fig|294.133.peg.3202"/>
<organism evidence="1 2">
    <name type="scientific">Pseudomonas fluorescens</name>
    <dbReference type="NCBI Taxonomy" id="294"/>
    <lineage>
        <taxon>Bacteria</taxon>
        <taxon>Pseudomonadati</taxon>
        <taxon>Pseudomonadota</taxon>
        <taxon>Gammaproteobacteria</taxon>
        <taxon>Pseudomonadales</taxon>
        <taxon>Pseudomonadaceae</taxon>
        <taxon>Pseudomonas</taxon>
    </lineage>
</organism>
<name>A0A0F4V6H5_PSEFL</name>
<comment type="caution">
    <text evidence="1">The sequence shown here is derived from an EMBL/GenBank/DDBJ whole genome shotgun (WGS) entry which is preliminary data.</text>
</comment>
<dbReference type="OrthoDB" id="1114329at2"/>
<evidence type="ECO:0000313" key="2">
    <source>
        <dbReference type="Proteomes" id="UP000033400"/>
    </source>
</evidence>